<accession>A0AA36BDU1</accession>
<feature type="disulfide bond" evidence="7">
    <location>
        <begin position="421"/>
        <end position="439"/>
    </location>
</feature>
<keyword evidence="2" id="KW-0964">Secreted</keyword>
<organism evidence="10 11">
    <name type="scientific">Octopus vulgaris</name>
    <name type="common">Common octopus</name>
    <dbReference type="NCBI Taxonomy" id="6645"/>
    <lineage>
        <taxon>Eukaryota</taxon>
        <taxon>Metazoa</taxon>
        <taxon>Spiralia</taxon>
        <taxon>Lophotrochozoa</taxon>
        <taxon>Mollusca</taxon>
        <taxon>Cephalopoda</taxon>
        <taxon>Coleoidea</taxon>
        <taxon>Octopodiformes</taxon>
        <taxon>Octopoda</taxon>
        <taxon>Incirrata</taxon>
        <taxon>Octopodidae</taxon>
        <taxon>Octopus</taxon>
    </lineage>
</organism>
<dbReference type="EMBL" id="OX597827">
    <property type="protein sequence ID" value="CAI9732573.1"/>
    <property type="molecule type" value="Genomic_DNA"/>
</dbReference>
<dbReference type="GO" id="GO:0046872">
    <property type="term" value="F:metal ion binding"/>
    <property type="evidence" value="ECO:0007669"/>
    <property type="project" value="UniProtKB-KW"/>
</dbReference>
<dbReference type="Pfam" id="PF00405">
    <property type="entry name" value="Transferrin"/>
    <property type="match status" value="2"/>
</dbReference>
<proteinExistence type="predicted"/>
<evidence type="ECO:0000256" key="5">
    <source>
        <dbReference type="PIRSR" id="PIRSR002549-2"/>
    </source>
</evidence>
<feature type="binding site" evidence="5">
    <location>
        <position position="180"/>
    </location>
    <ligand>
        <name>hydrogencarbonate</name>
        <dbReference type="ChEBI" id="CHEBI:17544"/>
        <label>1</label>
    </ligand>
</feature>
<feature type="disulfide bond" evidence="7">
    <location>
        <begin position="411"/>
        <end position="448"/>
    </location>
</feature>
<dbReference type="Gene3D" id="3.40.190.10">
    <property type="entry name" value="Periplasmic binding protein-like II"/>
    <property type="match status" value="4"/>
</dbReference>
<dbReference type="AlphaFoldDB" id="A0AA36BDU1"/>
<dbReference type="GO" id="GO:0005769">
    <property type="term" value="C:early endosome"/>
    <property type="evidence" value="ECO:0007669"/>
    <property type="project" value="TreeGrafter"/>
</dbReference>
<evidence type="ECO:0000256" key="7">
    <source>
        <dbReference type="PIRSR" id="PIRSR002549-4"/>
    </source>
</evidence>
<feature type="transmembrane region" description="Helical" evidence="8">
    <location>
        <begin position="21"/>
        <end position="51"/>
    </location>
</feature>
<feature type="binding site" evidence="6">
    <location>
        <position position="317"/>
    </location>
    <ligand>
        <name>Fe(3+)</name>
        <dbReference type="ChEBI" id="CHEBI:29034"/>
        <label>1</label>
    </ligand>
</feature>
<feature type="binding site" evidence="5">
    <location>
        <position position="181"/>
    </location>
    <ligand>
        <name>hydrogencarbonate</name>
        <dbReference type="ChEBI" id="CHEBI:17544"/>
        <label>1</label>
    </ligand>
</feature>
<evidence type="ECO:0000313" key="10">
    <source>
        <dbReference type="EMBL" id="CAI9732573.1"/>
    </source>
</evidence>
<dbReference type="PROSITE" id="PS51408">
    <property type="entry name" value="TRANSFERRIN_LIKE_4"/>
    <property type="match status" value="2"/>
</dbReference>
<dbReference type="GO" id="GO:0005615">
    <property type="term" value="C:extracellular space"/>
    <property type="evidence" value="ECO:0007669"/>
    <property type="project" value="InterPro"/>
</dbReference>
<keyword evidence="6" id="KW-0408">Iron</keyword>
<feature type="domain" description="Transferrin-like" evidence="9">
    <location>
        <begin position="408"/>
        <end position="750"/>
    </location>
</feature>
<dbReference type="InterPro" id="IPR001156">
    <property type="entry name" value="Transferrin-like_dom"/>
</dbReference>
<keyword evidence="4 7" id="KW-1015">Disulfide bond</keyword>
<dbReference type="GO" id="GO:0055037">
    <property type="term" value="C:recycling endosome"/>
    <property type="evidence" value="ECO:0007669"/>
    <property type="project" value="TreeGrafter"/>
</dbReference>
<feature type="disulfide bond" evidence="7">
    <location>
        <begin position="63"/>
        <end position="105"/>
    </location>
</feature>
<feature type="binding site" evidence="6">
    <location>
        <position position="120"/>
    </location>
    <ligand>
        <name>Fe(3+)</name>
        <dbReference type="ChEBI" id="CHEBI:29034"/>
        <label>1</label>
    </ligand>
</feature>
<gene>
    <name evidence="10" type="ORF">OCTVUL_1B000814</name>
</gene>
<protein>
    <submittedName>
        <fullName evidence="10">Melanotransferrin-like isoform X1</fullName>
    </submittedName>
</protein>
<feature type="disulfide bond" evidence="7">
    <location>
        <begin position="235"/>
        <end position="246"/>
    </location>
</feature>
<evidence type="ECO:0000256" key="6">
    <source>
        <dbReference type="PIRSR" id="PIRSR002549-3"/>
    </source>
</evidence>
<feature type="binding site" evidence="6">
    <location>
        <position position="463"/>
    </location>
    <ligand>
        <name>Fe(3+)</name>
        <dbReference type="ChEBI" id="CHEBI:29034"/>
        <label>1</label>
    </ligand>
</feature>
<evidence type="ECO:0000313" key="11">
    <source>
        <dbReference type="Proteomes" id="UP001162480"/>
    </source>
</evidence>
<dbReference type="SMART" id="SM00094">
    <property type="entry name" value="TR_FER"/>
    <property type="match status" value="2"/>
</dbReference>
<dbReference type="FunFam" id="3.40.190.10:FF:000095">
    <property type="entry name" value="Lactotransferrin"/>
    <property type="match status" value="1"/>
</dbReference>
<dbReference type="GO" id="GO:0006826">
    <property type="term" value="P:iron ion transport"/>
    <property type="evidence" value="ECO:0007669"/>
    <property type="project" value="TreeGrafter"/>
</dbReference>
<evidence type="ECO:0000256" key="3">
    <source>
        <dbReference type="ARBA" id="ARBA00022737"/>
    </source>
</evidence>
<feature type="binding site" evidence="5">
    <location>
        <position position="521"/>
    </location>
    <ligand>
        <name>hydrogencarbonate</name>
        <dbReference type="ChEBI" id="CHEBI:17544"/>
        <label>1</label>
    </ligand>
</feature>
<feature type="disulfide bond" evidence="7">
    <location>
        <begin position="172"/>
        <end position="261"/>
    </location>
</feature>
<keyword evidence="3" id="KW-0677">Repeat</keyword>
<feature type="binding site" evidence="5">
    <location>
        <position position="524"/>
    </location>
    <ligand>
        <name>hydrogencarbonate</name>
        <dbReference type="ChEBI" id="CHEBI:17544"/>
        <label>1</label>
    </ligand>
</feature>
<dbReference type="Proteomes" id="UP001162480">
    <property type="component" value="Chromosome 14"/>
</dbReference>
<dbReference type="PIRSF" id="PIRSF002549">
    <property type="entry name" value="Transferrin"/>
    <property type="match status" value="1"/>
</dbReference>
<dbReference type="SUPFAM" id="SSF53850">
    <property type="entry name" value="Periplasmic binding protein-like II"/>
    <property type="match status" value="2"/>
</dbReference>
<dbReference type="InterPro" id="IPR016357">
    <property type="entry name" value="Transferrin"/>
</dbReference>
<feature type="disulfide bond" evidence="7">
    <location>
        <begin position="557"/>
        <end position="576"/>
    </location>
</feature>
<evidence type="ECO:0000256" key="1">
    <source>
        <dbReference type="ARBA" id="ARBA00004613"/>
    </source>
</evidence>
<keyword evidence="8" id="KW-1133">Transmembrane helix</keyword>
<evidence type="ECO:0000256" key="8">
    <source>
        <dbReference type="SAM" id="Phobius"/>
    </source>
</evidence>
<name>A0AA36BDU1_OCTVU</name>
<dbReference type="PANTHER" id="PTHR11485">
    <property type="entry name" value="TRANSFERRIN"/>
    <property type="match status" value="1"/>
</dbReference>
<dbReference type="GO" id="GO:0005886">
    <property type="term" value="C:plasma membrane"/>
    <property type="evidence" value="ECO:0007669"/>
    <property type="project" value="TreeGrafter"/>
</dbReference>
<dbReference type="PRINTS" id="PR00422">
    <property type="entry name" value="TRANSFERRIN"/>
</dbReference>
<evidence type="ECO:0000256" key="2">
    <source>
        <dbReference type="ARBA" id="ARBA00022525"/>
    </source>
</evidence>
<feature type="disulfide bond" evidence="7">
    <location>
        <begin position="73"/>
        <end position="96"/>
    </location>
</feature>
<comment type="subcellular location">
    <subcellularLocation>
        <location evidence="1">Secreted</location>
    </subcellularLocation>
</comment>
<keyword evidence="6" id="KW-0479">Metal-binding</keyword>
<dbReference type="CDD" id="cd13529">
    <property type="entry name" value="PBP2_transferrin"/>
    <property type="match status" value="2"/>
</dbReference>
<reference evidence="10" key="1">
    <citation type="submission" date="2023-08" db="EMBL/GenBank/DDBJ databases">
        <authorList>
            <person name="Alioto T."/>
            <person name="Alioto T."/>
            <person name="Gomez Garrido J."/>
        </authorList>
    </citation>
    <scope>NUCLEOTIDE SEQUENCE</scope>
</reference>
<keyword evidence="8" id="KW-0472">Membrane</keyword>
<feature type="disulfide bond" evidence="7">
    <location>
        <begin position="515"/>
        <end position="604"/>
    </location>
</feature>
<keyword evidence="8" id="KW-0812">Transmembrane</keyword>
<keyword evidence="11" id="KW-1185">Reference proteome</keyword>
<feature type="binding site" evidence="6">
    <location>
        <position position="255"/>
    </location>
    <ligand>
        <name>Fe(3+)</name>
        <dbReference type="ChEBI" id="CHEBI:29034"/>
        <label>1</label>
    </ligand>
</feature>
<sequence length="783" mass="86886">MLCRDVFCQCIRITAVSPACCAAVVVVVVVVAGGGGGGGGGVLLILASILVSQSEAEIVVRWCVVNPTEKIKCEDLKKELEIVGKYPKATKYTLKCLLMFDIFDCMEKIQTNKADIISLDPGHGFYAGKYHYMHPIMAEKYSNTDPLKFYSVLVVDANSQITVNSMKGKRVCFPSIGNAAGWVYPVSEMIKKQMLEIKDCNSIGKSVASFFGGMCLPGGFEANYNPFGNNPNSICDSCSGSGNERCTMRDPYSGYDGAFRCLEAGRGDMAFLRDNTVKEMLADNLVKTEDFRLVCPNGGTKEVSEYESCNWGIVPSHIVMASRAKADEELTAFKDFLSIIDGYFGANSNTFKLYSSNQYDKYAERNLLFTDGTVGLEELQLDNSYYSWVGTEYIKSVNLLNKCPLSVARWCVTSLPEKMKCEDFMMSLKAKNIFPELDCILAESAIGCMELIAEGVADLVTLDAGDVYTAGRRYNLIPIAAEDYGDMTMSFHVVAIAKKTESFMTLFNMKKKRACQAGVGRGDGWIIPLGVYIDTEQFIPEKCNAFRNIGELFIRACIPGALDKEYNSEGTSISLCEACGAEGFRKCQRNSEEQYYGANGAFRCLVESGGDVAFVRHLTPRDNTDGRNHAKWARNRRSDDYELLCKGGGRANIDDWEKCHLGKVPANAIVTGSYKDNITIENYWNVLNYGQQFFSSDTDGDFHMFDSGTYYNDLLFTDSAVRLMQLPEEKQNYKSYLGPNFISQIEALKQYTCMPIDGSPIQRLSPFLLLATLSIVFFFSSVF</sequence>
<dbReference type="PANTHER" id="PTHR11485:SF29">
    <property type="entry name" value="TRANSFERRIN 2"/>
    <property type="match status" value="1"/>
</dbReference>
<feature type="disulfide bond" evidence="7">
    <location>
        <begin position="295"/>
        <end position="309"/>
    </location>
</feature>
<feature type="disulfide bond" evidence="7">
    <location>
        <begin position="645"/>
        <end position="659"/>
    </location>
</feature>
<evidence type="ECO:0000259" key="9">
    <source>
        <dbReference type="PROSITE" id="PS51408"/>
    </source>
</evidence>
<feature type="domain" description="Transferrin-like" evidence="9">
    <location>
        <begin position="60"/>
        <end position="402"/>
    </location>
</feature>
<evidence type="ECO:0000256" key="4">
    <source>
        <dbReference type="ARBA" id="ARBA00023157"/>
    </source>
</evidence>
<feature type="disulfide bond" evidence="7">
    <location>
        <begin position="215"/>
        <end position="238"/>
    </location>
</feature>